<dbReference type="InterPro" id="IPR011761">
    <property type="entry name" value="ATP-grasp"/>
</dbReference>
<evidence type="ECO:0000259" key="2">
    <source>
        <dbReference type="PROSITE" id="PS50975"/>
    </source>
</evidence>
<dbReference type="Gene3D" id="3.30.470.20">
    <property type="entry name" value="ATP-grasp fold, B domain"/>
    <property type="match status" value="1"/>
</dbReference>
<dbReference type="RefSeq" id="WP_389357307.1">
    <property type="nucleotide sequence ID" value="NZ_JBIACK010000001.1"/>
</dbReference>
<dbReference type="InterPro" id="IPR026838">
    <property type="entry name" value="YheC/D"/>
</dbReference>
<feature type="domain" description="ATP-grasp" evidence="2">
    <location>
        <begin position="199"/>
        <end position="428"/>
    </location>
</feature>
<name>A0ABW6K8I0_9BACI</name>
<evidence type="ECO:0000256" key="1">
    <source>
        <dbReference type="PROSITE-ProRule" id="PRU00409"/>
    </source>
</evidence>
<protein>
    <submittedName>
        <fullName evidence="3">YheC/YheD family protein</fullName>
    </submittedName>
</protein>
<dbReference type="EMBL" id="JBIACK010000001">
    <property type="protein sequence ID" value="MFE8699255.1"/>
    <property type="molecule type" value="Genomic_DNA"/>
</dbReference>
<keyword evidence="1" id="KW-0547">Nucleotide-binding</keyword>
<keyword evidence="4" id="KW-1185">Reference proteome</keyword>
<dbReference type="Pfam" id="PF14398">
    <property type="entry name" value="ATPgrasp_YheCD"/>
    <property type="match status" value="2"/>
</dbReference>
<evidence type="ECO:0000313" key="3">
    <source>
        <dbReference type="EMBL" id="MFE8699255.1"/>
    </source>
</evidence>
<accession>A0ABW6K8I0</accession>
<reference evidence="3 4" key="1">
    <citation type="submission" date="2024-08" db="EMBL/GenBank/DDBJ databases">
        <title>Two novel Cytobacillus novel species.</title>
        <authorList>
            <person name="Liu G."/>
        </authorList>
    </citation>
    <scope>NUCLEOTIDE SEQUENCE [LARGE SCALE GENOMIC DNA]</scope>
    <source>
        <strain evidence="3 4">FJAT-54145</strain>
    </source>
</reference>
<proteinExistence type="predicted"/>
<dbReference type="PROSITE" id="PS50975">
    <property type="entry name" value="ATP_GRASP"/>
    <property type="match status" value="1"/>
</dbReference>
<gene>
    <name evidence="3" type="ORF">ACFYKX_01325</name>
</gene>
<comment type="caution">
    <text evidence="3">The sequence shown here is derived from an EMBL/GenBank/DDBJ whole genome shotgun (WGS) entry which is preliminary data.</text>
</comment>
<sequence>MSNVRGLWSQNLLKKNKYLSKYMVATDIYNRKSLFRFLRQYQKVMIKPSFGEGTIFVHRIEPKGYYEITTNESKLLVKDKEELFDALSNSLEEHKKYLIQEQSFHGNVITRQLITIHKKGYFPGWKVTSMLNESGVYQLSFIKRKLLDYICIKIGVQIGKVLPKCQAIVIEVGVDTRNTIRILDTYLHYPISKWSQYNSLILMSKIAPYLPDTQLATFQSFKHFIQLYKQVILKPCVGQWGQGVVQVTLDADSSFEVHFKRKKSTFTTLKETYRFLEKKFLSKEQYLVQRKIPLASINQNPFDVRVITQRTSHSSPWNITGKLMKVASTGFIITNVAKSLLTIDEGIPLSSLQGKSITSIQDELNQLCIKTSIQLAKVYKSIYILGYDIGINDQGELFIIEVNFVPDISMFHQLEDKKMYQEILRYSQKFKKASSQDIHSIKGKMGGLITKIKNALKWF</sequence>
<organism evidence="3 4">
    <name type="scientific">Cytobacillus spartinae</name>
    <dbReference type="NCBI Taxonomy" id="3299023"/>
    <lineage>
        <taxon>Bacteria</taxon>
        <taxon>Bacillati</taxon>
        <taxon>Bacillota</taxon>
        <taxon>Bacilli</taxon>
        <taxon>Bacillales</taxon>
        <taxon>Bacillaceae</taxon>
        <taxon>Cytobacillus</taxon>
    </lineage>
</organism>
<dbReference type="Proteomes" id="UP001601059">
    <property type="component" value="Unassembled WGS sequence"/>
</dbReference>
<evidence type="ECO:0000313" key="4">
    <source>
        <dbReference type="Proteomes" id="UP001601059"/>
    </source>
</evidence>
<keyword evidence="1" id="KW-0067">ATP-binding</keyword>
<dbReference type="SUPFAM" id="SSF56059">
    <property type="entry name" value="Glutathione synthetase ATP-binding domain-like"/>
    <property type="match status" value="1"/>
</dbReference>